<dbReference type="EMBL" id="CP000805">
    <property type="protein sequence ID" value="ACD70570.1"/>
    <property type="molecule type" value="Genomic_DNA"/>
</dbReference>
<keyword evidence="3" id="KW-1003">Cell membrane</keyword>
<feature type="transmembrane region" description="Helical" evidence="8">
    <location>
        <begin position="295"/>
        <end position="318"/>
    </location>
</feature>
<feature type="transmembrane region" description="Helical" evidence="8">
    <location>
        <begin position="464"/>
        <end position="487"/>
    </location>
</feature>
<feature type="transmembrane region" description="Helical" evidence="8">
    <location>
        <begin position="150"/>
        <end position="172"/>
    </location>
</feature>
<dbReference type="InterPro" id="IPR035906">
    <property type="entry name" value="MetI-like_sf"/>
</dbReference>
<dbReference type="KEGG" id="tpp:TPASS_0143"/>
<dbReference type="GO" id="GO:0055085">
    <property type="term" value="P:transmembrane transport"/>
    <property type="evidence" value="ECO:0007669"/>
    <property type="project" value="InterPro"/>
</dbReference>
<dbReference type="SUPFAM" id="SSF161098">
    <property type="entry name" value="MetI-like"/>
    <property type="match status" value="2"/>
</dbReference>
<accession>A0A0H3BHN7</accession>
<evidence type="ECO:0000256" key="1">
    <source>
        <dbReference type="ARBA" id="ARBA00004429"/>
    </source>
</evidence>
<evidence type="ECO:0000256" key="6">
    <source>
        <dbReference type="ARBA" id="ARBA00022989"/>
    </source>
</evidence>
<feature type="transmembrane region" description="Helical" evidence="8">
    <location>
        <begin position="261"/>
        <end position="283"/>
    </location>
</feature>
<keyword evidence="5 8" id="KW-0812">Transmembrane</keyword>
<gene>
    <name evidence="10" type="ordered locus">TPASS_0143</name>
</gene>
<proteinExistence type="inferred from homology"/>
<evidence type="ECO:0000256" key="3">
    <source>
        <dbReference type="ARBA" id="ARBA00022475"/>
    </source>
</evidence>
<keyword evidence="2 8" id="KW-0813">Transport</keyword>
<dbReference type="PANTHER" id="PTHR43357:SF4">
    <property type="entry name" value="INNER MEMBRANE ABC TRANSPORTER PERMEASE PROTEIN YDCV"/>
    <property type="match status" value="1"/>
</dbReference>
<keyword evidence="4" id="KW-0997">Cell inner membrane</keyword>
<evidence type="ECO:0000256" key="8">
    <source>
        <dbReference type="RuleBase" id="RU363032"/>
    </source>
</evidence>
<feature type="transmembrane region" description="Helical" evidence="8">
    <location>
        <begin position="408"/>
        <end position="428"/>
    </location>
</feature>
<organism evidence="10 11">
    <name type="scientific">Treponema pallidum subsp. pallidum (strain SS14)</name>
    <dbReference type="NCBI Taxonomy" id="455434"/>
    <lineage>
        <taxon>Bacteria</taxon>
        <taxon>Pseudomonadati</taxon>
        <taxon>Spirochaetota</taxon>
        <taxon>Spirochaetia</taxon>
        <taxon>Spirochaetales</taxon>
        <taxon>Treponemataceae</taxon>
        <taxon>Treponema</taxon>
    </lineage>
</organism>
<protein>
    <submittedName>
        <fullName evidence="10">Possible thiamine ABC transporter, permease protein</fullName>
    </submittedName>
</protein>
<evidence type="ECO:0000313" key="11">
    <source>
        <dbReference type="Proteomes" id="UP000001202"/>
    </source>
</evidence>
<keyword evidence="7 8" id="KW-0472">Membrane</keyword>
<dbReference type="PANTHER" id="PTHR43357">
    <property type="entry name" value="INNER MEMBRANE ABC TRANSPORTER PERMEASE PROTEIN YDCV"/>
    <property type="match status" value="1"/>
</dbReference>
<evidence type="ECO:0000313" key="10">
    <source>
        <dbReference type="EMBL" id="ACD70570.1"/>
    </source>
</evidence>
<comment type="subcellular location">
    <subcellularLocation>
        <location evidence="1">Cell inner membrane</location>
        <topology evidence="1">Multi-pass membrane protein</topology>
    </subcellularLocation>
    <subcellularLocation>
        <location evidence="8">Cell membrane</location>
        <topology evidence="8">Multi-pass membrane protein</topology>
    </subcellularLocation>
</comment>
<evidence type="ECO:0000256" key="7">
    <source>
        <dbReference type="ARBA" id="ARBA00023136"/>
    </source>
</evidence>
<dbReference type="Pfam" id="PF00528">
    <property type="entry name" value="BPD_transp_1"/>
    <property type="match status" value="1"/>
</dbReference>
<reference evidence="10 11" key="1">
    <citation type="journal article" date="2008" name="BMC Microbiol.">
        <title>Complete genome sequence of Treponema pallidum ssp. pallidum strain SS14 determined with oligonucleotide arrays.</title>
        <authorList>
            <person name="Matejkova P."/>
            <person name="Strouhal M."/>
            <person name="Smajs D."/>
            <person name="Norris S.J."/>
            <person name="Palzkill T."/>
            <person name="Petrosino J.F."/>
            <person name="Sodergren E."/>
            <person name="Norton J.E."/>
            <person name="Singh J."/>
            <person name="Richmond T.A."/>
            <person name="Molla M.N."/>
            <person name="Albert T.J."/>
            <person name="Weinstock G.M."/>
        </authorList>
    </citation>
    <scope>NUCLEOTIDE SEQUENCE [LARGE SCALE GENOMIC DNA]</scope>
    <source>
        <strain evidence="10 11">SS14</strain>
    </source>
</reference>
<dbReference type="GO" id="GO:0005886">
    <property type="term" value="C:plasma membrane"/>
    <property type="evidence" value="ECO:0007669"/>
    <property type="project" value="UniProtKB-SubCell"/>
</dbReference>
<feature type="transmembrane region" description="Helical" evidence="8">
    <location>
        <begin position="567"/>
        <end position="585"/>
    </location>
</feature>
<feature type="transmembrane region" description="Helical" evidence="8">
    <location>
        <begin position="440"/>
        <end position="458"/>
    </location>
</feature>
<feature type="transmembrane region" description="Helical" evidence="8">
    <location>
        <begin position="192"/>
        <end position="217"/>
    </location>
</feature>
<dbReference type="PATRIC" id="fig|243276.5.peg.153"/>
<evidence type="ECO:0000256" key="5">
    <source>
        <dbReference type="ARBA" id="ARBA00022692"/>
    </source>
</evidence>
<feature type="domain" description="ABC transmembrane type-1" evidence="9">
    <location>
        <begin position="402"/>
        <end position="584"/>
    </location>
</feature>
<dbReference type="InterPro" id="IPR000515">
    <property type="entry name" value="MetI-like"/>
</dbReference>
<name>A0A0H3BHN7_TREPS</name>
<evidence type="ECO:0000259" key="9">
    <source>
        <dbReference type="PROSITE" id="PS50928"/>
    </source>
</evidence>
<evidence type="ECO:0000256" key="4">
    <source>
        <dbReference type="ARBA" id="ARBA00022519"/>
    </source>
</evidence>
<evidence type="ECO:0000256" key="2">
    <source>
        <dbReference type="ARBA" id="ARBA00022448"/>
    </source>
</evidence>
<sequence length="593" mass="64883">MPRCSSGITRINPMTTLLHPCRRSCASGALYLTRGRDARNYCVALICALCFSLSIGTFLIPVFTAGSAFFSKPRLENTAAHPSPGTLQTGSPITPFFLPPGTPGAARFGALFAQSVFQALCSAVLACAVGFGAAFFFVKRSLRARALFPALCAIPLAIPPLTMALAFLLSFGKNGLCTRTLGTLWGVSTPRTFLYSASGVVIAHAWYNFPLALAIIARAWNTISADAEDAARLLGARAYRVFYTITLPALAGALRSSFLVIFLYCFFSLMMVLLLGGTTFTTLEVELYRSIRTQAAHPYASTLALSQTFYALLMIWGVSTEESQQAQSCVARTRPLPTQSIQGNIERIGFFALLCGILFFLILPLFSLVLHSITRHRAGRTVSFTLTAWHTLFSAPSFWHALRSTIWIGFWSFCVTVGSVLCYGYMVLMRHVSRWKTRLPFLPLAVSPMVLAFGWSLMPRCASRILLVCAQSALAFPFAWLSLYSTLMRIPTPVIFTGQMLSRNRLDFFLRTICPLCKKGIVSAGVYAFALSAADAAFPLVLEIPDFQSVALLLYRLSSTYRFAESSALALVLSLASSVLLIGVHRCKEYSYG</sequence>
<dbReference type="AlphaFoldDB" id="A0A0H3BHN7"/>
<dbReference type="Proteomes" id="UP000001202">
    <property type="component" value="Chromosome"/>
</dbReference>
<dbReference type="Gene3D" id="1.10.3720.10">
    <property type="entry name" value="MetI-like"/>
    <property type="match status" value="2"/>
</dbReference>
<dbReference type="CDD" id="cd06261">
    <property type="entry name" value="TM_PBP2"/>
    <property type="match status" value="1"/>
</dbReference>
<feature type="transmembrane region" description="Helical" evidence="8">
    <location>
        <begin position="348"/>
        <end position="370"/>
    </location>
</feature>
<keyword evidence="6 8" id="KW-1133">Transmembrane helix</keyword>
<feature type="transmembrane region" description="Helical" evidence="8">
    <location>
        <begin position="116"/>
        <end position="138"/>
    </location>
</feature>
<dbReference type="PROSITE" id="PS50928">
    <property type="entry name" value="ABC_TM1"/>
    <property type="match status" value="2"/>
</dbReference>
<comment type="similarity">
    <text evidence="8">Belongs to the binding-protein-dependent transport system permease family.</text>
</comment>
<feature type="domain" description="ABC transmembrane type-1" evidence="9">
    <location>
        <begin position="112"/>
        <end position="320"/>
    </location>
</feature>
<feature type="transmembrane region" description="Helical" evidence="8">
    <location>
        <begin position="41"/>
        <end position="63"/>
    </location>
</feature>